<dbReference type="Proteomes" id="UP001500886">
    <property type="component" value="Unassembled WGS sequence"/>
</dbReference>
<dbReference type="InterPro" id="IPR007138">
    <property type="entry name" value="ABM_dom"/>
</dbReference>
<dbReference type="SUPFAM" id="SSF54909">
    <property type="entry name" value="Dimeric alpha+beta barrel"/>
    <property type="match status" value="1"/>
</dbReference>
<reference evidence="2 3" key="1">
    <citation type="journal article" date="2019" name="Int. J. Syst. Evol. Microbiol.">
        <title>The Global Catalogue of Microorganisms (GCM) 10K type strain sequencing project: providing services to taxonomists for standard genome sequencing and annotation.</title>
        <authorList>
            <consortium name="The Broad Institute Genomics Platform"/>
            <consortium name="The Broad Institute Genome Sequencing Center for Infectious Disease"/>
            <person name="Wu L."/>
            <person name="Ma J."/>
        </authorList>
    </citation>
    <scope>NUCLEOTIDE SEQUENCE [LARGE SCALE GENOMIC DNA]</scope>
    <source>
        <strain evidence="2 3">JCM 4542</strain>
    </source>
</reference>
<dbReference type="RefSeq" id="WP_344436598.1">
    <property type="nucleotide sequence ID" value="NZ_BAAASL010000013.1"/>
</dbReference>
<dbReference type="EMBL" id="BAAASL010000013">
    <property type="protein sequence ID" value="GAA2719572.1"/>
    <property type="molecule type" value="Genomic_DNA"/>
</dbReference>
<organism evidence="2 3">
    <name type="scientific">Streptomyces luteosporeus</name>
    <dbReference type="NCBI Taxonomy" id="173856"/>
    <lineage>
        <taxon>Bacteria</taxon>
        <taxon>Bacillati</taxon>
        <taxon>Actinomycetota</taxon>
        <taxon>Actinomycetes</taxon>
        <taxon>Kitasatosporales</taxon>
        <taxon>Streptomycetaceae</taxon>
        <taxon>Streptomyces</taxon>
    </lineage>
</organism>
<comment type="caution">
    <text evidence="2">The sequence shown here is derived from an EMBL/GenBank/DDBJ whole genome shotgun (WGS) entry which is preliminary data.</text>
</comment>
<evidence type="ECO:0000313" key="3">
    <source>
        <dbReference type="Proteomes" id="UP001500886"/>
    </source>
</evidence>
<accession>A0ABN3TV08</accession>
<feature type="domain" description="ABM" evidence="1">
    <location>
        <begin position="14"/>
        <end position="101"/>
    </location>
</feature>
<dbReference type="Gene3D" id="3.30.70.100">
    <property type="match status" value="1"/>
</dbReference>
<protein>
    <recommendedName>
        <fullName evidence="1">ABM domain-containing protein</fullName>
    </recommendedName>
</protein>
<evidence type="ECO:0000313" key="2">
    <source>
        <dbReference type="EMBL" id="GAA2719572.1"/>
    </source>
</evidence>
<evidence type="ECO:0000259" key="1">
    <source>
        <dbReference type="PROSITE" id="PS51725"/>
    </source>
</evidence>
<dbReference type="PROSITE" id="PS51725">
    <property type="entry name" value="ABM"/>
    <property type="match status" value="1"/>
</dbReference>
<gene>
    <name evidence="2" type="ORF">GCM10010315_37990</name>
</gene>
<sequence>MSAEQPAVGTSGPATFVNRFTLRTSPEDFERIFARTARFMKDRPGFLGHTLVRHLDDPHNYVNIARWADVESFRAAVAHPEFRPHAEALRAVSTSASDLYLDRMSIAGEHT</sequence>
<proteinExistence type="predicted"/>
<keyword evidence="3" id="KW-1185">Reference proteome</keyword>
<dbReference type="Pfam" id="PF03992">
    <property type="entry name" value="ABM"/>
    <property type="match status" value="1"/>
</dbReference>
<name>A0ABN3TV08_9ACTN</name>
<dbReference type="InterPro" id="IPR011008">
    <property type="entry name" value="Dimeric_a/b-barrel"/>
</dbReference>